<protein>
    <submittedName>
        <fullName evidence="7">Extracellular solute-binding protein</fullName>
    </submittedName>
</protein>
<evidence type="ECO:0000313" key="7">
    <source>
        <dbReference type="EMBL" id="MDV6227332.1"/>
    </source>
</evidence>
<evidence type="ECO:0000313" key="8">
    <source>
        <dbReference type="Proteomes" id="UP001185659"/>
    </source>
</evidence>
<dbReference type="Proteomes" id="UP001185659">
    <property type="component" value="Unassembled WGS sequence"/>
</dbReference>
<reference evidence="7 8" key="1">
    <citation type="submission" date="2023-10" db="EMBL/GenBank/DDBJ databases">
        <authorList>
            <person name="Venkata Ramana C."/>
            <person name="Sasikala C."/>
            <person name="Dhurka M."/>
        </authorList>
    </citation>
    <scope>NUCLEOTIDE SEQUENCE [LARGE SCALE GENOMIC DNA]</scope>
    <source>
        <strain evidence="7 8">KCTC 32151</strain>
    </source>
</reference>
<dbReference type="PANTHER" id="PTHR43649">
    <property type="entry name" value="ARABINOSE-BINDING PROTEIN-RELATED"/>
    <property type="match status" value="1"/>
</dbReference>
<dbReference type="Pfam" id="PF13416">
    <property type="entry name" value="SBP_bac_8"/>
    <property type="match status" value="1"/>
</dbReference>
<evidence type="ECO:0000256" key="2">
    <source>
        <dbReference type="ARBA" id="ARBA00008520"/>
    </source>
</evidence>
<dbReference type="EMBL" id="JAWLIP010000006">
    <property type="protein sequence ID" value="MDV6227332.1"/>
    <property type="molecule type" value="Genomic_DNA"/>
</dbReference>
<dbReference type="PANTHER" id="PTHR43649:SF34">
    <property type="entry name" value="ABC TRANSPORTER PERIPLASMIC-BINDING PROTEIN YCJN-RELATED"/>
    <property type="match status" value="1"/>
</dbReference>
<accession>A0ABU4AM69</accession>
<keyword evidence="8" id="KW-1185">Reference proteome</keyword>
<dbReference type="InterPro" id="IPR050490">
    <property type="entry name" value="Bact_solute-bd_prot1"/>
</dbReference>
<sequence length="443" mass="47371">MTPVARFAAMLAGSVFAAGLWAGVASAEVTVLGWPGGPEETALRAAAEAYNAKDDVSDENRVELLFFNRDGFWDKLQADLAAGSDAFDLNLLATYSIGRYAPFMEPVELSDGAQALYGDAVLSTMQFDGKQYGVPTDLSLHFMYYRKDLIDALMSDDGARARYVEISKEHLGQALEPKNPDDWTWDDYAATALYFTKAVNPDSPTRYGTVLQMKNLLFNIMVWQSTARSHGGDWMDAEGNITVNSDAFREGLELYKMLYDAGATPRDSLSYEFAEANAAYAAGQVAAMVQWNAAAADLTNAEKSPAVGDATATIAPPAGAESRATHIHGLGLGLNKSAGNKDGAKAFLKWLSTEEAALIYARAGGAPALSAEAVAAVAEERPDLVQLGEYAGAYGYVMNGGASANALAIYELQAKEFTGYWSGQQDLDTALANVEKGMADLLK</sequence>
<evidence type="ECO:0000256" key="5">
    <source>
        <dbReference type="ARBA" id="ARBA00022764"/>
    </source>
</evidence>
<proteinExistence type="inferred from homology"/>
<organism evidence="7 8">
    <name type="scientific">Nitratireductor aquimarinus</name>
    <dbReference type="NCBI Taxonomy" id="889300"/>
    <lineage>
        <taxon>Bacteria</taxon>
        <taxon>Pseudomonadati</taxon>
        <taxon>Pseudomonadota</taxon>
        <taxon>Alphaproteobacteria</taxon>
        <taxon>Hyphomicrobiales</taxon>
        <taxon>Phyllobacteriaceae</taxon>
        <taxon>Nitratireductor</taxon>
    </lineage>
</organism>
<feature type="signal peptide" evidence="6">
    <location>
        <begin position="1"/>
        <end position="17"/>
    </location>
</feature>
<evidence type="ECO:0000256" key="4">
    <source>
        <dbReference type="ARBA" id="ARBA00022729"/>
    </source>
</evidence>
<dbReference type="InterPro" id="IPR006059">
    <property type="entry name" value="SBP"/>
</dbReference>
<comment type="subcellular location">
    <subcellularLocation>
        <location evidence="1">Periplasm</location>
    </subcellularLocation>
</comment>
<dbReference type="RefSeq" id="WP_317561628.1">
    <property type="nucleotide sequence ID" value="NZ_JAWLIP010000006.1"/>
</dbReference>
<keyword evidence="4 6" id="KW-0732">Signal</keyword>
<comment type="similarity">
    <text evidence="2">Belongs to the bacterial solute-binding protein 1 family.</text>
</comment>
<dbReference type="SUPFAM" id="SSF53850">
    <property type="entry name" value="Periplasmic binding protein-like II"/>
    <property type="match status" value="1"/>
</dbReference>
<feature type="chain" id="PRO_5046158093" evidence="6">
    <location>
        <begin position="18"/>
        <end position="443"/>
    </location>
</feature>
<keyword evidence="5" id="KW-0574">Periplasm</keyword>
<evidence type="ECO:0000256" key="3">
    <source>
        <dbReference type="ARBA" id="ARBA00022448"/>
    </source>
</evidence>
<evidence type="ECO:0000256" key="6">
    <source>
        <dbReference type="SAM" id="SignalP"/>
    </source>
</evidence>
<name>A0ABU4AM69_9HYPH</name>
<keyword evidence="3" id="KW-0813">Transport</keyword>
<dbReference type="Gene3D" id="3.40.190.10">
    <property type="entry name" value="Periplasmic binding protein-like II"/>
    <property type="match status" value="1"/>
</dbReference>
<evidence type="ECO:0000256" key="1">
    <source>
        <dbReference type="ARBA" id="ARBA00004418"/>
    </source>
</evidence>
<comment type="caution">
    <text evidence="7">The sequence shown here is derived from an EMBL/GenBank/DDBJ whole genome shotgun (WGS) entry which is preliminary data.</text>
</comment>
<gene>
    <name evidence="7" type="ORF">R2G56_13625</name>
</gene>